<organism evidence="1 2">
    <name type="scientific">Heyndrickxia coagulans DSM 1 = ATCC 7050</name>
    <dbReference type="NCBI Taxonomy" id="1121088"/>
    <lineage>
        <taxon>Bacteria</taxon>
        <taxon>Bacillati</taxon>
        <taxon>Bacillota</taxon>
        <taxon>Bacilli</taxon>
        <taxon>Bacillales</taxon>
        <taxon>Bacillaceae</taxon>
        <taxon>Heyndrickxia</taxon>
    </lineage>
</organism>
<dbReference type="InterPro" id="IPR006432">
    <property type="entry name" value="Phage_portal_A118-type"/>
</dbReference>
<reference evidence="1 2" key="1">
    <citation type="submission" date="2016-11" db="EMBL/GenBank/DDBJ databases">
        <authorList>
            <person name="Varghese N."/>
            <person name="Submissions S."/>
        </authorList>
    </citation>
    <scope>NUCLEOTIDE SEQUENCE [LARGE SCALE GENOMIC DNA]</scope>
    <source>
        <strain evidence="1 2">DSM 1</strain>
    </source>
</reference>
<proteinExistence type="predicted"/>
<evidence type="ECO:0000313" key="1">
    <source>
        <dbReference type="EMBL" id="SHF86979.1"/>
    </source>
</evidence>
<dbReference type="NCBIfam" id="TIGR01542">
    <property type="entry name" value="A118_put_portal"/>
    <property type="match status" value="1"/>
</dbReference>
<protein>
    <submittedName>
        <fullName evidence="1">Phage portal protein, putative, A118 family</fullName>
    </submittedName>
</protein>
<dbReference type="KEGG" id="bcoa:BF29_2529"/>
<dbReference type="GeneID" id="29813801"/>
<gene>
    <name evidence="1" type="ORF">SAMN02745208_02815</name>
</gene>
<dbReference type="EMBL" id="FQUB01000082">
    <property type="protein sequence ID" value="SHF86979.1"/>
    <property type="molecule type" value="Genomic_DNA"/>
</dbReference>
<evidence type="ECO:0000313" key="2">
    <source>
        <dbReference type="Proteomes" id="UP000184029"/>
    </source>
</evidence>
<dbReference type="Proteomes" id="UP000184029">
    <property type="component" value="Unassembled WGS sequence"/>
</dbReference>
<dbReference type="HOGENOM" id="CLU_042280_0_0_9"/>
<sequence>MFRTILAKIKGVLAKMGLIKQINNVSQLAAVQESEAQYSRIEVWKSLYHGYLPFYQEGDVRIPFHDTKWTDAAGNEHKRRRASMKMPKVIAEEMASLVFNEKCVINISSDQEIQELIDDIFKENRFEKRFQNYLEYGFAMGGFVMKPYYDDGIKIAFVRADCFLPTQSTNDEIQAGVFINETRKGDKFYTLLEWHNWDGTDYVITNELYESKTKGSLGSKVPLSDLYPDLEETVTIQGLTHPLFVYVKPNLANNFEPDSPLGISIYANAIDTLKSLDIAFDSFQREFVLGKRRIMVPHTAIRTVVDPETGQMQRYFDINDEAYISYAENDTQKMIQEMAAELRIEEHISAINALLNILAAQTGFSSGTFAFTGGASVQTATQVISENSKTFRTKNSHEIMIEAGIKELIEAILQLLVIYQELPAIPDIDVTIDFDDSIAEDRQANANYYSGLVSMGLMPKLKAIMRIFDLPEEEAREWLAQIQQENGQQVPQMMESFLNTAETDEVG</sequence>
<dbReference type="Pfam" id="PF05133">
    <property type="entry name" value="SPP1_portal"/>
    <property type="match status" value="1"/>
</dbReference>
<dbReference type="KEGG" id="bcoa:BF29_2606"/>
<name>A0A0B5X407_HEYCO</name>
<accession>A0A0B5X407</accession>
<comment type="caution">
    <text evidence="1">The sequence shown here is derived from an EMBL/GenBank/DDBJ whole genome shotgun (WGS) entry which is preliminary data.</text>
</comment>
<dbReference type="InterPro" id="IPR021145">
    <property type="entry name" value="Portal_protein_SPP1_Gp6-like"/>
</dbReference>
<dbReference type="AlphaFoldDB" id="A0A0B5X407"/>
<dbReference type="PIRSF" id="PIRSF011911">
    <property type="entry name" value="A118_put_portal"/>
    <property type="match status" value="1"/>
</dbReference>
<dbReference type="RefSeq" id="WP_029142855.1">
    <property type="nucleotide sequence ID" value="NZ_ALAS01000214.1"/>
</dbReference>